<evidence type="ECO:0000313" key="4">
    <source>
        <dbReference type="Proteomes" id="UP000244867"/>
    </source>
</evidence>
<protein>
    <submittedName>
        <fullName evidence="3">Uncharacterized protein</fullName>
    </submittedName>
</protein>
<keyword evidence="2" id="KW-1133">Transmembrane helix</keyword>
<evidence type="ECO:0000313" key="3">
    <source>
        <dbReference type="EMBL" id="PUA79969.1"/>
    </source>
</evidence>
<keyword evidence="4" id="KW-1185">Reference proteome</keyword>
<dbReference type="AlphaFoldDB" id="A0A2R7YVR2"/>
<dbReference type="EMBL" id="PYXZ01000007">
    <property type="protein sequence ID" value="PUA79969.1"/>
    <property type="molecule type" value="Genomic_DNA"/>
</dbReference>
<accession>A0A2R7YVR2</accession>
<dbReference type="RefSeq" id="WP_108345359.1">
    <property type="nucleotide sequence ID" value="NZ_PYXZ01000007.1"/>
</dbReference>
<feature type="transmembrane region" description="Helical" evidence="2">
    <location>
        <begin position="34"/>
        <end position="52"/>
    </location>
</feature>
<dbReference type="OrthoDB" id="9972560at2"/>
<comment type="caution">
    <text evidence="3">The sequence shown here is derived from an EMBL/GenBank/DDBJ whole genome shotgun (WGS) entry which is preliminary data.</text>
</comment>
<name>A0A2R7YVR2_9ACTN</name>
<keyword evidence="2" id="KW-0472">Membrane</keyword>
<gene>
    <name evidence="3" type="ORF">C7S10_15535</name>
</gene>
<keyword evidence="2" id="KW-0812">Transmembrane</keyword>
<evidence type="ECO:0000256" key="2">
    <source>
        <dbReference type="SAM" id="Phobius"/>
    </source>
</evidence>
<reference evidence="3 4" key="1">
    <citation type="submission" date="2018-03" db="EMBL/GenBank/DDBJ databases">
        <authorList>
            <person name="Keele B.F."/>
        </authorList>
    </citation>
    <scope>NUCLEOTIDE SEQUENCE [LARGE SCALE GENOMIC DNA]</scope>
    <source>
        <strain evidence="3 4">IB-3</strain>
    </source>
</reference>
<evidence type="ECO:0000256" key="1">
    <source>
        <dbReference type="SAM" id="MobiDB-lite"/>
    </source>
</evidence>
<proteinExistence type="predicted"/>
<feature type="region of interest" description="Disordered" evidence="1">
    <location>
        <begin position="1"/>
        <end position="27"/>
    </location>
</feature>
<dbReference type="Proteomes" id="UP000244867">
    <property type="component" value="Unassembled WGS sequence"/>
</dbReference>
<sequence>MRFDPKADIGTGRVDDAGSGTGGRRLPIPTTAGGGKLGLVLLILGFVVKYLSSRRAASAAAR</sequence>
<organism evidence="3 4">
    <name type="scientific">Nocardioides currus</name>
    <dbReference type="NCBI Taxonomy" id="2133958"/>
    <lineage>
        <taxon>Bacteria</taxon>
        <taxon>Bacillati</taxon>
        <taxon>Actinomycetota</taxon>
        <taxon>Actinomycetes</taxon>
        <taxon>Propionibacteriales</taxon>
        <taxon>Nocardioidaceae</taxon>
        <taxon>Nocardioides</taxon>
    </lineage>
</organism>